<dbReference type="NCBIfam" id="TIGR01730">
    <property type="entry name" value="RND_mfp"/>
    <property type="match status" value="1"/>
</dbReference>
<evidence type="ECO:0000259" key="2">
    <source>
        <dbReference type="Pfam" id="PF25876"/>
    </source>
</evidence>
<dbReference type="PANTHER" id="PTHR30469:SF33">
    <property type="entry name" value="SLR1207 PROTEIN"/>
    <property type="match status" value="1"/>
</dbReference>
<dbReference type="EMBL" id="QICQ01000010">
    <property type="protein sequence ID" value="PXV81728.1"/>
    <property type="molecule type" value="Genomic_DNA"/>
</dbReference>
<dbReference type="Gene3D" id="2.40.50.100">
    <property type="match status" value="1"/>
</dbReference>
<evidence type="ECO:0000256" key="1">
    <source>
        <dbReference type="ARBA" id="ARBA00009477"/>
    </source>
</evidence>
<feature type="domain" description="Multidrug resistance protein MdtA-like barrel-sandwich hybrid" evidence="3">
    <location>
        <begin position="60"/>
        <end position="199"/>
    </location>
</feature>
<dbReference type="Pfam" id="PF25876">
    <property type="entry name" value="HH_MFP_RND"/>
    <property type="match status" value="1"/>
</dbReference>
<dbReference type="RefSeq" id="WP_011635030.1">
    <property type="nucleotide sequence ID" value="NZ_FMTW01000007.1"/>
</dbReference>
<evidence type="ECO:0000313" key="5">
    <source>
        <dbReference type="EMBL" id="PXV81728.1"/>
    </source>
</evidence>
<dbReference type="InterPro" id="IPR058624">
    <property type="entry name" value="MdtA-like_HH"/>
</dbReference>
<dbReference type="PANTHER" id="PTHR30469">
    <property type="entry name" value="MULTIDRUG RESISTANCE PROTEIN MDTA"/>
    <property type="match status" value="1"/>
</dbReference>
<feature type="domain" description="CusB-like beta-barrel" evidence="4">
    <location>
        <begin position="211"/>
        <end position="284"/>
    </location>
</feature>
<accession>A0ABX5M7K3</accession>
<feature type="domain" description="Multidrug resistance protein MdtA-like alpha-helical hairpin" evidence="2">
    <location>
        <begin position="99"/>
        <end position="169"/>
    </location>
</feature>
<protein>
    <submittedName>
        <fullName evidence="5">HlyD family secretion protein</fullName>
    </submittedName>
</protein>
<dbReference type="SUPFAM" id="SSF111369">
    <property type="entry name" value="HlyD-like secretion proteins"/>
    <property type="match status" value="1"/>
</dbReference>
<keyword evidence="6" id="KW-1185">Reference proteome</keyword>
<sequence>MFSSRGRIILFLIILLAATLYGYFSLRDESGNVRYKTHVVDHGDIARTISANGTLTPLELVEVGTQISGRVIQLFADFNDEVKTGQILAKLDPALLDAQLQQSEANLKSAQTALSVAINKDRRSRNLVERGFISREAMDESKELLDSARAQVVVSQAQIARDRTNLDYSIIRSPVSGVVIARNVNIGQTVAANFQTPILFQIARDLKQMQIEISVVEADIGQIHDGQTMVFTVDAFQDREFSAVVKQIRLNPTIQENVVTYSVIATVINEDGSLLPGMTANVRFIVNEKSGVLRVPNAALRYKPSRKEFAKPTDTQPGQRLLYRLENNRPVPVKVATGITDGSFTEILSGELNANDELITEEIDDSKQDKSGGSNFKFRMF</sequence>
<evidence type="ECO:0000313" key="6">
    <source>
        <dbReference type="Proteomes" id="UP000247780"/>
    </source>
</evidence>
<gene>
    <name evidence="5" type="ORF">C8R14_11069</name>
</gene>
<dbReference type="Proteomes" id="UP000247780">
    <property type="component" value="Unassembled WGS sequence"/>
</dbReference>
<dbReference type="Gene3D" id="2.40.30.170">
    <property type="match status" value="1"/>
</dbReference>
<comment type="caution">
    <text evidence="5">The sequence shown here is derived from an EMBL/GenBank/DDBJ whole genome shotgun (WGS) entry which is preliminary data.</text>
</comment>
<dbReference type="InterPro" id="IPR058625">
    <property type="entry name" value="MdtA-like_BSH"/>
</dbReference>
<evidence type="ECO:0000259" key="4">
    <source>
        <dbReference type="Pfam" id="PF25954"/>
    </source>
</evidence>
<name>A0ABX5M7K3_9PROT</name>
<proteinExistence type="inferred from homology"/>
<dbReference type="Pfam" id="PF25954">
    <property type="entry name" value="Beta-barrel_RND_2"/>
    <property type="match status" value="1"/>
</dbReference>
<comment type="similarity">
    <text evidence="1">Belongs to the membrane fusion protein (MFP) (TC 8.A.1) family.</text>
</comment>
<dbReference type="Pfam" id="PF25917">
    <property type="entry name" value="BSH_RND"/>
    <property type="match status" value="1"/>
</dbReference>
<dbReference type="InterPro" id="IPR058792">
    <property type="entry name" value="Beta-barrel_RND_2"/>
</dbReference>
<dbReference type="Gene3D" id="1.10.287.470">
    <property type="entry name" value="Helix hairpin bin"/>
    <property type="match status" value="1"/>
</dbReference>
<dbReference type="InterPro" id="IPR006143">
    <property type="entry name" value="RND_pump_MFP"/>
</dbReference>
<organism evidence="5 6">
    <name type="scientific">Nitrosomonas eutropha</name>
    <dbReference type="NCBI Taxonomy" id="916"/>
    <lineage>
        <taxon>Bacteria</taxon>
        <taxon>Pseudomonadati</taxon>
        <taxon>Pseudomonadota</taxon>
        <taxon>Betaproteobacteria</taxon>
        <taxon>Nitrosomonadales</taxon>
        <taxon>Nitrosomonadaceae</taxon>
        <taxon>Nitrosomonas</taxon>
    </lineage>
</organism>
<reference evidence="5 6" key="1">
    <citation type="submission" date="2018-04" db="EMBL/GenBank/DDBJ databases">
        <title>Active sludge and wastewater microbial communities from Klosterneuburg, Austria.</title>
        <authorList>
            <person name="Wagner M."/>
        </authorList>
    </citation>
    <scope>NUCLEOTIDE SEQUENCE [LARGE SCALE GENOMIC DNA]</scope>
    <source>
        <strain evidence="5 6">Nm 57</strain>
    </source>
</reference>
<evidence type="ECO:0000259" key="3">
    <source>
        <dbReference type="Pfam" id="PF25917"/>
    </source>
</evidence>